<feature type="region of interest" description="Disordered" evidence="1">
    <location>
        <begin position="15"/>
        <end position="43"/>
    </location>
</feature>
<feature type="domain" description="Methyltransferase" evidence="2">
    <location>
        <begin position="86"/>
        <end position="177"/>
    </location>
</feature>
<reference evidence="3" key="1">
    <citation type="submission" date="2021-06" db="EMBL/GenBank/DDBJ databases">
        <authorList>
            <person name="Kallberg Y."/>
            <person name="Tangrot J."/>
            <person name="Rosling A."/>
        </authorList>
    </citation>
    <scope>NUCLEOTIDE SEQUENCE</scope>
    <source>
        <strain evidence="3">MT106</strain>
    </source>
</reference>
<dbReference type="PANTHER" id="PTHR43591">
    <property type="entry name" value="METHYLTRANSFERASE"/>
    <property type="match status" value="1"/>
</dbReference>
<dbReference type="OrthoDB" id="2013972at2759"/>
<keyword evidence="4" id="KW-1185">Reference proteome</keyword>
<dbReference type="CDD" id="cd02440">
    <property type="entry name" value="AdoMet_MTases"/>
    <property type="match status" value="1"/>
</dbReference>
<evidence type="ECO:0000313" key="4">
    <source>
        <dbReference type="Proteomes" id="UP000789831"/>
    </source>
</evidence>
<dbReference type="InterPro" id="IPR041698">
    <property type="entry name" value="Methyltransf_25"/>
</dbReference>
<dbReference type="EMBL" id="CAJVPL010000904">
    <property type="protein sequence ID" value="CAG8539299.1"/>
    <property type="molecule type" value="Genomic_DNA"/>
</dbReference>
<dbReference type="InterPro" id="IPR029063">
    <property type="entry name" value="SAM-dependent_MTases_sf"/>
</dbReference>
<proteinExistence type="predicted"/>
<dbReference type="PANTHER" id="PTHR43591:SF24">
    <property type="entry name" value="2-METHOXY-6-POLYPRENYL-1,4-BENZOQUINOL METHYLASE, MITOCHONDRIAL"/>
    <property type="match status" value="1"/>
</dbReference>
<evidence type="ECO:0000256" key="1">
    <source>
        <dbReference type="SAM" id="MobiDB-lite"/>
    </source>
</evidence>
<evidence type="ECO:0000313" key="3">
    <source>
        <dbReference type="EMBL" id="CAG8539299.1"/>
    </source>
</evidence>
<organism evidence="3 4">
    <name type="scientific">Ambispora gerdemannii</name>
    <dbReference type="NCBI Taxonomy" id="144530"/>
    <lineage>
        <taxon>Eukaryota</taxon>
        <taxon>Fungi</taxon>
        <taxon>Fungi incertae sedis</taxon>
        <taxon>Mucoromycota</taxon>
        <taxon>Glomeromycotina</taxon>
        <taxon>Glomeromycetes</taxon>
        <taxon>Archaeosporales</taxon>
        <taxon>Ambisporaceae</taxon>
        <taxon>Ambispora</taxon>
    </lineage>
</organism>
<dbReference type="Proteomes" id="UP000789831">
    <property type="component" value="Unassembled WGS sequence"/>
</dbReference>
<gene>
    <name evidence="3" type="ORF">AGERDE_LOCUS6103</name>
</gene>
<dbReference type="Gene3D" id="3.40.50.150">
    <property type="entry name" value="Vaccinia Virus protein VP39"/>
    <property type="match status" value="1"/>
</dbReference>
<dbReference type="AlphaFoldDB" id="A0A9N9AQL8"/>
<sequence>MGNCIFKQKEQANAANSSSSITNPLNQPSTTSTISTDPSSVTKNNNCNISHEINMLTNHHYVLKETWENTNFSAPVTDILKNNALVLDLGCGSGTWVLDMATEYNTSNFIGVDSASFFPKQIRPMNTNFHQLNVLDGLPWNKNHFDFVYQKMMSTLFAEDDYQKQIHEIVRITKPGGWIEIMETNIELNNSGPVTTKVLKGACKILESGSINVRIGAQIRRWFQECGLVNLRFQEKATPLGQWGNHLGVAAFDDMLMSLKKLQSCLLKNLGITEKEFESIVNVIKSETREQGTSSFLYSFSSDGFLHDCNGALCQFKSGYGAWNLPKSGPSFGGGCDLTLFDEERNISYCHVESYEYGLLDDIFDEEDEYDIDYDNYGNHYGPKHFTVKEYEVFQVI</sequence>
<dbReference type="GO" id="GO:0008168">
    <property type="term" value="F:methyltransferase activity"/>
    <property type="evidence" value="ECO:0007669"/>
    <property type="project" value="TreeGrafter"/>
</dbReference>
<name>A0A9N9AQL8_9GLOM</name>
<dbReference type="Pfam" id="PF13649">
    <property type="entry name" value="Methyltransf_25"/>
    <property type="match status" value="1"/>
</dbReference>
<comment type="caution">
    <text evidence="3">The sequence shown here is derived from an EMBL/GenBank/DDBJ whole genome shotgun (WGS) entry which is preliminary data.</text>
</comment>
<accession>A0A9N9AQL8</accession>
<evidence type="ECO:0000259" key="2">
    <source>
        <dbReference type="Pfam" id="PF13649"/>
    </source>
</evidence>
<protein>
    <submittedName>
        <fullName evidence="3">313_t:CDS:1</fullName>
    </submittedName>
</protein>
<feature type="compositionally biased region" description="Low complexity" evidence="1">
    <location>
        <begin position="29"/>
        <end position="42"/>
    </location>
</feature>
<dbReference type="SUPFAM" id="SSF53335">
    <property type="entry name" value="S-adenosyl-L-methionine-dependent methyltransferases"/>
    <property type="match status" value="1"/>
</dbReference>